<sequence length="123" mass="13258">MLTGSCCCGDITFTVAGTPKGAAVCHCSQCRKMSGHLWSSSYVPESDITITGAPRWFAASDSATRGFCPRCGSFLFWKAHDEDTMSFAMGAIDGATGMRIVKHIFTDSRGDYYDLPDDVPLSP</sequence>
<dbReference type="PANTHER" id="PTHR33337">
    <property type="entry name" value="GFA DOMAIN-CONTAINING PROTEIN"/>
    <property type="match status" value="1"/>
</dbReference>
<protein>
    <submittedName>
        <fullName evidence="6">Uncharacterized conserved protein</fullName>
    </submittedName>
</protein>
<dbReference type="OrthoDB" id="9807246at2"/>
<dbReference type="Pfam" id="PF04828">
    <property type="entry name" value="GFA"/>
    <property type="match status" value="1"/>
</dbReference>
<dbReference type="EMBL" id="FTOQ01000001">
    <property type="protein sequence ID" value="SIS56599.1"/>
    <property type="molecule type" value="Genomic_DNA"/>
</dbReference>
<accession>A0A1N7K4U6</accession>
<dbReference type="AlphaFoldDB" id="A0A1N7K4U6"/>
<dbReference type="InterPro" id="IPR011057">
    <property type="entry name" value="Mss4-like_sf"/>
</dbReference>
<evidence type="ECO:0000259" key="5">
    <source>
        <dbReference type="PROSITE" id="PS51891"/>
    </source>
</evidence>
<dbReference type="SUPFAM" id="SSF51316">
    <property type="entry name" value="Mss4-like"/>
    <property type="match status" value="1"/>
</dbReference>
<dbReference type="InterPro" id="IPR006913">
    <property type="entry name" value="CENP-V/GFA"/>
</dbReference>
<proteinExistence type="inferred from homology"/>
<comment type="similarity">
    <text evidence="1">Belongs to the Gfa family.</text>
</comment>
<reference evidence="7" key="1">
    <citation type="submission" date="2017-01" db="EMBL/GenBank/DDBJ databases">
        <authorList>
            <person name="Varghese N."/>
            <person name="Submissions S."/>
        </authorList>
    </citation>
    <scope>NUCLEOTIDE SEQUENCE [LARGE SCALE GENOMIC DNA]</scope>
    <source>
        <strain evidence="7">DSM 29430</strain>
    </source>
</reference>
<name>A0A1N7K4U6_9RHOB</name>
<gene>
    <name evidence="6" type="ORF">SAMN05421759_101460</name>
</gene>
<evidence type="ECO:0000256" key="2">
    <source>
        <dbReference type="ARBA" id="ARBA00022723"/>
    </source>
</evidence>
<evidence type="ECO:0000256" key="1">
    <source>
        <dbReference type="ARBA" id="ARBA00005495"/>
    </source>
</evidence>
<dbReference type="PANTHER" id="PTHR33337:SF40">
    <property type="entry name" value="CENP-V_GFA DOMAIN-CONTAINING PROTEIN-RELATED"/>
    <property type="match status" value="1"/>
</dbReference>
<dbReference type="Gene3D" id="3.90.1590.10">
    <property type="entry name" value="glutathione-dependent formaldehyde- activating enzyme (gfa)"/>
    <property type="match status" value="1"/>
</dbReference>
<dbReference type="GO" id="GO:0016846">
    <property type="term" value="F:carbon-sulfur lyase activity"/>
    <property type="evidence" value="ECO:0007669"/>
    <property type="project" value="InterPro"/>
</dbReference>
<organism evidence="6 7">
    <name type="scientific">Roseivivax lentus</name>
    <dbReference type="NCBI Taxonomy" id="633194"/>
    <lineage>
        <taxon>Bacteria</taxon>
        <taxon>Pseudomonadati</taxon>
        <taxon>Pseudomonadota</taxon>
        <taxon>Alphaproteobacteria</taxon>
        <taxon>Rhodobacterales</taxon>
        <taxon>Roseobacteraceae</taxon>
        <taxon>Roseivivax</taxon>
    </lineage>
</organism>
<dbReference type="GO" id="GO:0046872">
    <property type="term" value="F:metal ion binding"/>
    <property type="evidence" value="ECO:0007669"/>
    <property type="project" value="UniProtKB-KW"/>
</dbReference>
<dbReference type="Proteomes" id="UP000186684">
    <property type="component" value="Unassembled WGS sequence"/>
</dbReference>
<dbReference type="STRING" id="633194.SAMN05421759_101460"/>
<keyword evidence="2" id="KW-0479">Metal-binding</keyword>
<evidence type="ECO:0000256" key="4">
    <source>
        <dbReference type="ARBA" id="ARBA00023239"/>
    </source>
</evidence>
<keyword evidence="3" id="KW-0862">Zinc</keyword>
<evidence type="ECO:0000313" key="6">
    <source>
        <dbReference type="EMBL" id="SIS56599.1"/>
    </source>
</evidence>
<evidence type="ECO:0000256" key="3">
    <source>
        <dbReference type="ARBA" id="ARBA00022833"/>
    </source>
</evidence>
<dbReference type="PROSITE" id="PS51891">
    <property type="entry name" value="CENP_V_GFA"/>
    <property type="match status" value="1"/>
</dbReference>
<keyword evidence="7" id="KW-1185">Reference proteome</keyword>
<feature type="domain" description="CENP-V/GFA" evidence="5">
    <location>
        <begin position="2"/>
        <end position="114"/>
    </location>
</feature>
<dbReference type="RefSeq" id="WP_076444571.1">
    <property type="nucleotide sequence ID" value="NZ_FTOQ01000001.1"/>
</dbReference>
<evidence type="ECO:0000313" key="7">
    <source>
        <dbReference type="Proteomes" id="UP000186684"/>
    </source>
</evidence>
<keyword evidence="4" id="KW-0456">Lyase</keyword>